<dbReference type="AlphaFoldDB" id="A0A9P1N5F4"/>
<dbReference type="Pfam" id="PF00650">
    <property type="entry name" value="CRAL_TRIO"/>
    <property type="match status" value="1"/>
</dbReference>
<name>A0A9P1N5F4_9PELO</name>
<evidence type="ECO:0000313" key="3">
    <source>
        <dbReference type="Proteomes" id="UP001152747"/>
    </source>
</evidence>
<keyword evidence="3" id="KW-1185">Reference proteome</keyword>
<gene>
    <name evidence="2" type="ORF">CAMP_LOCUS14430</name>
</gene>
<dbReference type="SUPFAM" id="SSF101576">
    <property type="entry name" value="Supernatant protein factor (SPF), C-terminal domain"/>
    <property type="match status" value="1"/>
</dbReference>
<organism evidence="2 3">
    <name type="scientific">Caenorhabditis angaria</name>
    <dbReference type="NCBI Taxonomy" id="860376"/>
    <lineage>
        <taxon>Eukaryota</taxon>
        <taxon>Metazoa</taxon>
        <taxon>Ecdysozoa</taxon>
        <taxon>Nematoda</taxon>
        <taxon>Chromadorea</taxon>
        <taxon>Rhabditida</taxon>
        <taxon>Rhabditina</taxon>
        <taxon>Rhabditomorpha</taxon>
        <taxon>Rhabditoidea</taxon>
        <taxon>Rhabditidae</taxon>
        <taxon>Peloderinae</taxon>
        <taxon>Caenorhabditis</taxon>
    </lineage>
</organism>
<dbReference type="PANTHER" id="PTHR23324:SF86">
    <property type="entry name" value="CRAL-TRIO DOMAIN-CONTAINING PROTEIN"/>
    <property type="match status" value="1"/>
</dbReference>
<evidence type="ECO:0000259" key="1">
    <source>
        <dbReference type="PROSITE" id="PS50191"/>
    </source>
</evidence>
<accession>A0A9P1N5F4</accession>
<dbReference type="Proteomes" id="UP001152747">
    <property type="component" value="Unassembled WGS sequence"/>
</dbReference>
<sequence>MHDEMINPKSFSPEILEKSEMLREMIPLVPDVLNSPFFFARFLQANDGDIEKTREKILQLLEHRRLLKYDVASDLEIFTKVAIGKDCFERFNISLIDYDITSKNLHIFVQKMEGTDLKEIMKVMPLSYVVHSYYMLQENFSRAMAHTERIRGKPSSVVCILDLKGLNLTDFLNPISGPAQLARLVVKVWADYFSEHLCKLLIINSPGIFSVMWQITKRLMDTNTQEKLAFLGSVEELKKYLEVDAIPEEYGGTYRDDSGYADPPEGCCRPPLVIEKTDHKPVEHIWIENGILKAPKSKTYTAKSHQSVEVVCKSSTTGKLVWSYTSSGDVDFEIVKRDSGKELAVWPKITITSLKLPEFGSVPVTPGEYVLRFVNPSHTWFPVKINCSADIINVNN</sequence>
<protein>
    <recommendedName>
        <fullName evidence="1">CRAL-TRIO domain-containing protein</fullName>
    </recommendedName>
</protein>
<dbReference type="InterPro" id="IPR036598">
    <property type="entry name" value="GOLD_dom_sf"/>
</dbReference>
<dbReference type="InterPro" id="IPR036273">
    <property type="entry name" value="CRAL/TRIO_N_dom_sf"/>
</dbReference>
<reference evidence="2" key="1">
    <citation type="submission" date="2022-11" db="EMBL/GenBank/DDBJ databases">
        <authorList>
            <person name="Kikuchi T."/>
        </authorList>
    </citation>
    <scope>NUCLEOTIDE SEQUENCE</scope>
    <source>
        <strain evidence="2">PS1010</strain>
    </source>
</reference>
<dbReference type="PANTHER" id="PTHR23324">
    <property type="entry name" value="SEC14 RELATED PROTEIN"/>
    <property type="match status" value="1"/>
</dbReference>
<feature type="domain" description="CRAL-TRIO" evidence="1">
    <location>
        <begin position="93"/>
        <end position="258"/>
    </location>
</feature>
<dbReference type="Gene3D" id="2.60.120.680">
    <property type="entry name" value="GOLD domain"/>
    <property type="match status" value="1"/>
</dbReference>
<comment type="caution">
    <text evidence="2">The sequence shown here is derived from an EMBL/GenBank/DDBJ whole genome shotgun (WGS) entry which is preliminary data.</text>
</comment>
<dbReference type="SUPFAM" id="SSF52087">
    <property type="entry name" value="CRAL/TRIO domain"/>
    <property type="match status" value="1"/>
</dbReference>
<dbReference type="OrthoDB" id="1434354at2759"/>
<dbReference type="SUPFAM" id="SSF46938">
    <property type="entry name" value="CRAL/TRIO N-terminal domain"/>
    <property type="match status" value="1"/>
</dbReference>
<dbReference type="InterPro" id="IPR036865">
    <property type="entry name" value="CRAL-TRIO_dom_sf"/>
</dbReference>
<dbReference type="SMART" id="SM00516">
    <property type="entry name" value="SEC14"/>
    <property type="match status" value="1"/>
</dbReference>
<dbReference type="InterPro" id="IPR001251">
    <property type="entry name" value="CRAL-TRIO_dom"/>
</dbReference>
<dbReference type="PROSITE" id="PS50191">
    <property type="entry name" value="CRAL_TRIO"/>
    <property type="match status" value="1"/>
</dbReference>
<dbReference type="GO" id="GO:0005737">
    <property type="term" value="C:cytoplasm"/>
    <property type="evidence" value="ECO:0007669"/>
    <property type="project" value="TreeGrafter"/>
</dbReference>
<dbReference type="InterPro" id="IPR051064">
    <property type="entry name" value="SEC14/CRAL-TRIO_domain"/>
</dbReference>
<dbReference type="Gene3D" id="3.40.525.10">
    <property type="entry name" value="CRAL-TRIO lipid binding domain"/>
    <property type="match status" value="1"/>
</dbReference>
<proteinExistence type="predicted"/>
<evidence type="ECO:0000313" key="2">
    <source>
        <dbReference type="EMBL" id="CAI5451793.1"/>
    </source>
</evidence>
<dbReference type="CDD" id="cd00170">
    <property type="entry name" value="SEC14"/>
    <property type="match status" value="1"/>
</dbReference>
<dbReference type="EMBL" id="CANHGI010000005">
    <property type="protein sequence ID" value="CAI5451793.1"/>
    <property type="molecule type" value="Genomic_DNA"/>
</dbReference>